<dbReference type="WBParaSite" id="RSKR_0001129600.1">
    <property type="protein sequence ID" value="RSKR_0001129600.1"/>
    <property type="gene ID" value="RSKR_0001129600"/>
</dbReference>
<reference evidence="2" key="1">
    <citation type="submission" date="2016-11" db="UniProtKB">
        <authorList>
            <consortium name="WormBaseParasite"/>
        </authorList>
    </citation>
    <scope>IDENTIFICATION</scope>
    <source>
        <strain evidence="2">KR3021</strain>
    </source>
</reference>
<organism evidence="1 2">
    <name type="scientific">Rhabditophanes sp. KR3021</name>
    <dbReference type="NCBI Taxonomy" id="114890"/>
    <lineage>
        <taxon>Eukaryota</taxon>
        <taxon>Metazoa</taxon>
        <taxon>Ecdysozoa</taxon>
        <taxon>Nematoda</taxon>
        <taxon>Chromadorea</taxon>
        <taxon>Rhabditida</taxon>
        <taxon>Tylenchina</taxon>
        <taxon>Panagrolaimomorpha</taxon>
        <taxon>Strongyloidoidea</taxon>
        <taxon>Alloionematidae</taxon>
        <taxon>Rhabditophanes</taxon>
    </lineage>
</organism>
<sequence>MKSLILILSVIGLASASLFYTQDPTTKKYCVLLESEISGKINYKKNGTEVYSEYMFDIPASATSTGGSCMTTTGTQLLQIDFFPNDEKTIDKKWSLMMQFKGNSEAEQSQSFQLISYNLHVFGLTLPLFNGTDDTHVFNSTVGNEWEAGETNGFACSSNTLKFKEGPELVFRKIKLVAEVEYAAAAFPKSLLFENCKLDSKTSDLLPIIVGAVLSGLVVLVLVAYLIGRQRAKRQGYASV</sequence>
<dbReference type="Proteomes" id="UP000095286">
    <property type="component" value="Unplaced"/>
</dbReference>
<accession>A0AC35UG94</accession>
<proteinExistence type="predicted"/>
<evidence type="ECO:0000313" key="2">
    <source>
        <dbReference type="WBParaSite" id="RSKR_0001129600.1"/>
    </source>
</evidence>
<evidence type="ECO:0000313" key="1">
    <source>
        <dbReference type="Proteomes" id="UP000095286"/>
    </source>
</evidence>
<protein>
    <submittedName>
        <fullName evidence="2">Lysosome-associated membrane glycoprotein 2</fullName>
    </submittedName>
</protein>
<name>A0AC35UG94_9BILA</name>